<name>A0A1G8ZSX2_9LACT</name>
<dbReference type="InterPro" id="IPR052155">
    <property type="entry name" value="Biofilm_reg_signaling"/>
</dbReference>
<dbReference type="PROSITE" id="PS50112">
    <property type="entry name" value="PAS"/>
    <property type="match status" value="1"/>
</dbReference>
<keyword evidence="1" id="KW-1133">Transmembrane helix</keyword>
<protein>
    <submittedName>
        <fullName evidence="6">PAS domain S-box-containing protein/diguanylate cyclase (GGDEF) domain-containing protein</fullName>
    </submittedName>
</protein>
<dbReference type="Pfam" id="PF00563">
    <property type="entry name" value="EAL"/>
    <property type="match status" value="1"/>
</dbReference>
<dbReference type="CDD" id="cd01948">
    <property type="entry name" value="EAL"/>
    <property type="match status" value="1"/>
</dbReference>
<evidence type="ECO:0000259" key="4">
    <source>
        <dbReference type="PROSITE" id="PS50883"/>
    </source>
</evidence>
<dbReference type="PANTHER" id="PTHR44757:SF2">
    <property type="entry name" value="BIOFILM ARCHITECTURE MAINTENANCE PROTEIN MBAA"/>
    <property type="match status" value="1"/>
</dbReference>
<dbReference type="Gene3D" id="3.30.450.20">
    <property type="entry name" value="PAS domain"/>
    <property type="match status" value="1"/>
</dbReference>
<dbReference type="SUPFAM" id="SSF55073">
    <property type="entry name" value="Nucleotide cyclase"/>
    <property type="match status" value="1"/>
</dbReference>
<evidence type="ECO:0000259" key="2">
    <source>
        <dbReference type="PROSITE" id="PS50112"/>
    </source>
</evidence>
<dbReference type="InterPro" id="IPR001633">
    <property type="entry name" value="EAL_dom"/>
</dbReference>
<dbReference type="InterPro" id="IPR013655">
    <property type="entry name" value="PAS_fold_3"/>
</dbReference>
<dbReference type="Pfam" id="PF00990">
    <property type="entry name" value="GGDEF"/>
    <property type="match status" value="1"/>
</dbReference>
<dbReference type="OrthoDB" id="2624050at2"/>
<dbReference type="SUPFAM" id="SSF141868">
    <property type="entry name" value="EAL domain-like"/>
    <property type="match status" value="1"/>
</dbReference>
<evidence type="ECO:0000313" key="7">
    <source>
        <dbReference type="Proteomes" id="UP000199433"/>
    </source>
</evidence>
<dbReference type="Gene3D" id="3.30.70.270">
    <property type="match status" value="1"/>
</dbReference>
<feature type="domain" description="GGDEF" evidence="5">
    <location>
        <begin position="237"/>
        <end position="369"/>
    </location>
</feature>
<dbReference type="CDD" id="cd01949">
    <property type="entry name" value="GGDEF"/>
    <property type="match status" value="1"/>
</dbReference>
<feature type="domain" description="PAS" evidence="2">
    <location>
        <begin position="79"/>
        <end position="154"/>
    </location>
</feature>
<keyword evidence="7" id="KW-1185">Reference proteome</keyword>
<evidence type="ECO:0000259" key="5">
    <source>
        <dbReference type="PROSITE" id="PS50887"/>
    </source>
</evidence>
<dbReference type="AlphaFoldDB" id="A0A1G8ZSX2"/>
<accession>A0A1G8ZSX2</accession>
<dbReference type="InterPro" id="IPR035965">
    <property type="entry name" value="PAS-like_dom_sf"/>
</dbReference>
<keyword evidence="1" id="KW-0812">Transmembrane</keyword>
<feature type="domain" description="EAL" evidence="4">
    <location>
        <begin position="378"/>
        <end position="630"/>
    </location>
</feature>
<dbReference type="Gene3D" id="3.20.20.450">
    <property type="entry name" value="EAL domain"/>
    <property type="match status" value="1"/>
</dbReference>
<dbReference type="SMART" id="SM00267">
    <property type="entry name" value="GGDEF"/>
    <property type="match status" value="1"/>
</dbReference>
<dbReference type="SMART" id="SM00052">
    <property type="entry name" value="EAL"/>
    <property type="match status" value="1"/>
</dbReference>
<organism evidence="6 7">
    <name type="scientific">Alkalibacterium thalassium</name>
    <dbReference type="NCBI Taxonomy" id="426701"/>
    <lineage>
        <taxon>Bacteria</taxon>
        <taxon>Bacillati</taxon>
        <taxon>Bacillota</taxon>
        <taxon>Bacilli</taxon>
        <taxon>Lactobacillales</taxon>
        <taxon>Carnobacteriaceae</taxon>
        <taxon>Alkalibacterium</taxon>
    </lineage>
</organism>
<reference evidence="7" key="1">
    <citation type="submission" date="2016-10" db="EMBL/GenBank/DDBJ databases">
        <authorList>
            <person name="Varghese N."/>
            <person name="Submissions S."/>
        </authorList>
    </citation>
    <scope>NUCLEOTIDE SEQUENCE [LARGE SCALE GENOMIC DNA]</scope>
    <source>
        <strain evidence="7">DSM 19181</strain>
    </source>
</reference>
<dbReference type="InterPro" id="IPR000700">
    <property type="entry name" value="PAS-assoc_C"/>
</dbReference>
<dbReference type="EMBL" id="FNFK01000016">
    <property type="protein sequence ID" value="SDK18222.1"/>
    <property type="molecule type" value="Genomic_DNA"/>
</dbReference>
<evidence type="ECO:0000259" key="3">
    <source>
        <dbReference type="PROSITE" id="PS50113"/>
    </source>
</evidence>
<dbReference type="SUPFAM" id="SSF55785">
    <property type="entry name" value="PYP-like sensor domain (PAS domain)"/>
    <property type="match status" value="1"/>
</dbReference>
<dbReference type="InterPro" id="IPR029787">
    <property type="entry name" value="Nucleotide_cyclase"/>
</dbReference>
<dbReference type="FunFam" id="3.30.70.270:FF:000001">
    <property type="entry name" value="Diguanylate cyclase domain protein"/>
    <property type="match status" value="1"/>
</dbReference>
<dbReference type="InterPro" id="IPR001610">
    <property type="entry name" value="PAC"/>
</dbReference>
<evidence type="ECO:0000313" key="6">
    <source>
        <dbReference type="EMBL" id="SDK18222.1"/>
    </source>
</evidence>
<dbReference type="STRING" id="426701.SAMN04488098_101619"/>
<dbReference type="Proteomes" id="UP000199433">
    <property type="component" value="Unassembled WGS sequence"/>
</dbReference>
<proteinExistence type="predicted"/>
<dbReference type="SMART" id="SM00086">
    <property type="entry name" value="PAC"/>
    <property type="match status" value="1"/>
</dbReference>
<dbReference type="InterPro" id="IPR000160">
    <property type="entry name" value="GGDEF_dom"/>
</dbReference>
<dbReference type="RefSeq" id="WP_091266382.1">
    <property type="nucleotide sequence ID" value="NZ_FNFK01000016.1"/>
</dbReference>
<gene>
    <name evidence="6" type="ORF">SAMN04488098_101619</name>
</gene>
<keyword evidence="1" id="KW-0472">Membrane</keyword>
<sequence>MSSKHLKRGLIYVPYCLIGFFAIPYVLNHYGVSYTLTTAVLHILILILLVYTLYQYRQLDGVHEINQKYKESRQKLLLRENELNSLFDNNNAYLWTIDFAEKTFLPSQGFEQVYGFSRDEFMENYELWKDRVIPEDLHIAEEHYARLKSGLPSNRSFRFRNGDEEIRWLDAWGKPIFNEKNKVTHLTGVAYDITDRKELEEKLYHNATHDYLTGLPNRKKLLQHMEDEMTKCSEKKESLAVLFLDLDHFKFVNDSYGHNVGDKLLVQIGERLNSFVGKKGMVFRHGGDEFIVIMRYQSYKQFINVVRGLIQTFKTPYDLNVEHSTISASIGVSMFPKDDTTIEGLIGKADRAMYRAKEQGKNTYRFANPELEEAEVRRNNVEKHLKKAMELNELEVYYQPIVNMKTGQIFGVEALIHWDNPYLGKVKPSEFIPLAERLGIMGEMGLWVIDSATKQMKAWHEMGLNFRLSVNVTNAQFEDPLFSRKLNTTLGNNHFKPDMLTIDVPESVLQNTEKASKTIRHLRHMGIEVAIDDFGTGFSSLSVLNAVPIDTIKIDETFLKDVPENKHNGQIINTIISLGHTLNSKVVAKGVETTKQVTFLNEAGCQYGQGYKYSHPESAAEIEKLLLQQSV</sequence>
<dbReference type="NCBIfam" id="TIGR00254">
    <property type="entry name" value="GGDEF"/>
    <property type="match status" value="1"/>
</dbReference>
<dbReference type="PROSITE" id="PS50883">
    <property type="entry name" value="EAL"/>
    <property type="match status" value="1"/>
</dbReference>
<dbReference type="CDD" id="cd00130">
    <property type="entry name" value="PAS"/>
    <property type="match status" value="1"/>
</dbReference>
<dbReference type="InterPro" id="IPR000014">
    <property type="entry name" value="PAS"/>
</dbReference>
<evidence type="ECO:0000256" key="1">
    <source>
        <dbReference type="SAM" id="Phobius"/>
    </source>
</evidence>
<dbReference type="InterPro" id="IPR035919">
    <property type="entry name" value="EAL_sf"/>
</dbReference>
<dbReference type="PROSITE" id="PS50113">
    <property type="entry name" value="PAC"/>
    <property type="match status" value="1"/>
</dbReference>
<dbReference type="PANTHER" id="PTHR44757">
    <property type="entry name" value="DIGUANYLATE CYCLASE DGCP"/>
    <property type="match status" value="1"/>
</dbReference>
<feature type="transmembrane region" description="Helical" evidence="1">
    <location>
        <begin position="33"/>
        <end position="54"/>
    </location>
</feature>
<dbReference type="PROSITE" id="PS50887">
    <property type="entry name" value="GGDEF"/>
    <property type="match status" value="1"/>
</dbReference>
<feature type="transmembrane region" description="Helical" evidence="1">
    <location>
        <begin position="9"/>
        <end position="27"/>
    </location>
</feature>
<dbReference type="InterPro" id="IPR043128">
    <property type="entry name" value="Rev_trsase/Diguanyl_cyclase"/>
</dbReference>
<feature type="domain" description="PAC" evidence="3">
    <location>
        <begin position="153"/>
        <end position="205"/>
    </location>
</feature>
<dbReference type="NCBIfam" id="TIGR00229">
    <property type="entry name" value="sensory_box"/>
    <property type="match status" value="1"/>
</dbReference>
<dbReference type="Pfam" id="PF08447">
    <property type="entry name" value="PAS_3"/>
    <property type="match status" value="1"/>
</dbReference>